<feature type="compositionally biased region" description="Basic and acidic residues" evidence="1">
    <location>
        <begin position="96"/>
        <end position="107"/>
    </location>
</feature>
<evidence type="ECO:0000256" key="1">
    <source>
        <dbReference type="SAM" id="MobiDB-lite"/>
    </source>
</evidence>
<organism evidence="2 3">
    <name type="scientific">Streptomyces macrosporus</name>
    <dbReference type="NCBI Taxonomy" id="44032"/>
    <lineage>
        <taxon>Bacteria</taxon>
        <taxon>Bacillati</taxon>
        <taxon>Actinomycetota</taxon>
        <taxon>Actinomycetes</taxon>
        <taxon>Kitasatosporales</taxon>
        <taxon>Streptomycetaceae</taxon>
        <taxon>Streptomyces</taxon>
    </lineage>
</organism>
<gene>
    <name evidence="2" type="ORF">GCM10010405_07050</name>
</gene>
<evidence type="ECO:0000313" key="3">
    <source>
        <dbReference type="Proteomes" id="UP001501638"/>
    </source>
</evidence>
<dbReference type="Proteomes" id="UP001501638">
    <property type="component" value="Unassembled WGS sequence"/>
</dbReference>
<comment type="caution">
    <text evidence="2">The sequence shown here is derived from an EMBL/GenBank/DDBJ whole genome shotgun (WGS) entry which is preliminary data.</text>
</comment>
<keyword evidence="3" id="KW-1185">Reference proteome</keyword>
<name>A0ABP5WH23_9ACTN</name>
<proteinExistence type="predicted"/>
<accession>A0ABP5WH23</accession>
<sequence length="107" mass="10615">MGGVLPGLGSGMARGPYAGRQLGQAVDLPAMCPSGPLGLLDAGPGPGRCVKPSEPTPSHDGAWSATIWRAAGARLADAGAERGEDRSAGPAGSRAARGERQRAALNS</sequence>
<feature type="region of interest" description="Disordered" evidence="1">
    <location>
        <begin position="74"/>
        <end position="107"/>
    </location>
</feature>
<protein>
    <submittedName>
        <fullName evidence="2">Uncharacterized protein</fullName>
    </submittedName>
</protein>
<dbReference type="EMBL" id="BAAASZ010000006">
    <property type="protein sequence ID" value="GAA2427062.1"/>
    <property type="molecule type" value="Genomic_DNA"/>
</dbReference>
<feature type="region of interest" description="Disordered" evidence="1">
    <location>
        <begin position="43"/>
        <end position="62"/>
    </location>
</feature>
<reference evidence="3" key="1">
    <citation type="journal article" date="2019" name="Int. J. Syst. Evol. Microbiol.">
        <title>The Global Catalogue of Microorganisms (GCM) 10K type strain sequencing project: providing services to taxonomists for standard genome sequencing and annotation.</title>
        <authorList>
            <consortium name="The Broad Institute Genomics Platform"/>
            <consortium name="The Broad Institute Genome Sequencing Center for Infectious Disease"/>
            <person name="Wu L."/>
            <person name="Ma J."/>
        </authorList>
    </citation>
    <scope>NUCLEOTIDE SEQUENCE [LARGE SCALE GENOMIC DNA]</scope>
    <source>
        <strain evidence="3">JCM 6305</strain>
    </source>
</reference>
<evidence type="ECO:0000313" key="2">
    <source>
        <dbReference type="EMBL" id="GAA2427062.1"/>
    </source>
</evidence>